<gene>
    <name evidence="1" type="ORF">LOD99_102</name>
</gene>
<name>A0AAV7K9N5_9METZ</name>
<evidence type="ECO:0000313" key="1">
    <source>
        <dbReference type="EMBL" id="KAI6657354.1"/>
    </source>
</evidence>
<organism evidence="1 2">
    <name type="scientific">Oopsacas minuta</name>
    <dbReference type="NCBI Taxonomy" id="111878"/>
    <lineage>
        <taxon>Eukaryota</taxon>
        <taxon>Metazoa</taxon>
        <taxon>Porifera</taxon>
        <taxon>Hexactinellida</taxon>
        <taxon>Hexasterophora</taxon>
        <taxon>Lyssacinosida</taxon>
        <taxon>Leucopsacidae</taxon>
        <taxon>Oopsacas</taxon>
    </lineage>
</organism>
<dbReference type="EMBL" id="JAKMXF010000111">
    <property type="protein sequence ID" value="KAI6657354.1"/>
    <property type="molecule type" value="Genomic_DNA"/>
</dbReference>
<dbReference type="AlphaFoldDB" id="A0AAV7K9N5"/>
<accession>A0AAV7K9N5</accession>
<comment type="caution">
    <text evidence="1">The sequence shown here is derived from an EMBL/GenBank/DDBJ whole genome shotgun (WGS) entry which is preliminary data.</text>
</comment>
<proteinExistence type="predicted"/>
<protein>
    <submittedName>
        <fullName evidence="1">Uncharacterized protein</fullName>
    </submittedName>
</protein>
<dbReference type="Proteomes" id="UP001165289">
    <property type="component" value="Unassembled WGS sequence"/>
</dbReference>
<keyword evidence="2" id="KW-1185">Reference proteome</keyword>
<sequence length="110" mass="12776">MNVKARFDAQALLSGLIKYETILVAHIYLRLFQVTTPLSEYLQTSGLDFIQAQGMTVTTMESLRRMEDEFESIILTANKFIESQNEKLELLDCDIFLIIHFLLEDTERKI</sequence>
<evidence type="ECO:0000313" key="2">
    <source>
        <dbReference type="Proteomes" id="UP001165289"/>
    </source>
</evidence>
<reference evidence="1 2" key="1">
    <citation type="journal article" date="2023" name="BMC Biol.">
        <title>The compact genome of the sponge Oopsacas minuta (Hexactinellida) is lacking key metazoan core genes.</title>
        <authorList>
            <person name="Santini S."/>
            <person name="Schenkelaars Q."/>
            <person name="Jourda C."/>
            <person name="Duchesne M."/>
            <person name="Belahbib H."/>
            <person name="Rocher C."/>
            <person name="Selva M."/>
            <person name="Riesgo A."/>
            <person name="Vervoort M."/>
            <person name="Leys S.P."/>
            <person name="Kodjabachian L."/>
            <person name="Le Bivic A."/>
            <person name="Borchiellini C."/>
            <person name="Claverie J.M."/>
            <person name="Renard E."/>
        </authorList>
    </citation>
    <scope>NUCLEOTIDE SEQUENCE [LARGE SCALE GENOMIC DNA]</scope>
    <source>
        <strain evidence="1">SPO-2</strain>
    </source>
</reference>